<evidence type="ECO:0008006" key="9">
    <source>
        <dbReference type="Google" id="ProtNLM"/>
    </source>
</evidence>
<dbReference type="InterPro" id="IPR025662">
    <property type="entry name" value="Sigma_54_int_dom_ATP-bd_1"/>
</dbReference>
<dbReference type="AlphaFoldDB" id="X0V9J3"/>
<accession>X0V9J3</accession>
<dbReference type="PANTHER" id="PTHR32071:SF113">
    <property type="entry name" value="ALGINATE BIOSYNTHESIS TRANSCRIPTIONAL REGULATORY PROTEIN ALGB"/>
    <property type="match status" value="1"/>
</dbReference>
<dbReference type="InterPro" id="IPR001789">
    <property type="entry name" value="Sig_transdc_resp-reg_receiver"/>
</dbReference>
<dbReference type="Gene3D" id="3.40.50.2300">
    <property type="match status" value="1"/>
</dbReference>
<evidence type="ECO:0000259" key="7">
    <source>
        <dbReference type="PROSITE" id="PS50110"/>
    </source>
</evidence>
<gene>
    <name evidence="8" type="ORF">S01H1_38955</name>
</gene>
<dbReference type="PROSITE" id="PS50045">
    <property type="entry name" value="SIGMA54_INTERACT_4"/>
    <property type="match status" value="1"/>
</dbReference>
<reference evidence="8" key="1">
    <citation type="journal article" date="2014" name="Front. Microbiol.">
        <title>High frequency of phylogenetically diverse reductive dehalogenase-homologous genes in deep subseafloor sedimentary metagenomes.</title>
        <authorList>
            <person name="Kawai M."/>
            <person name="Futagami T."/>
            <person name="Toyoda A."/>
            <person name="Takaki Y."/>
            <person name="Nishi S."/>
            <person name="Hori S."/>
            <person name="Arai W."/>
            <person name="Tsubouchi T."/>
            <person name="Morono Y."/>
            <person name="Uchiyama I."/>
            <person name="Ito T."/>
            <person name="Fujiyama A."/>
            <person name="Inagaki F."/>
            <person name="Takami H."/>
        </authorList>
    </citation>
    <scope>NUCLEOTIDE SEQUENCE</scope>
    <source>
        <strain evidence="8">Expedition CK06-06</strain>
    </source>
</reference>
<dbReference type="SMART" id="SM00448">
    <property type="entry name" value="REC"/>
    <property type="match status" value="1"/>
</dbReference>
<proteinExistence type="predicted"/>
<name>X0V9J3_9ZZZZ</name>
<dbReference type="InterPro" id="IPR011006">
    <property type="entry name" value="CheY-like_superfamily"/>
</dbReference>
<evidence type="ECO:0000256" key="2">
    <source>
        <dbReference type="ARBA" id="ARBA00022741"/>
    </source>
</evidence>
<dbReference type="PANTHER" id="PTHR32071">
    <property type="entry name" value="TRANSCRIPTIONAL REGULATORY PROTEIN"/>
    <property type="match status" value="1"/>
</dbReference>
<dbReference type="GO" id="GO:0000160">
    <property type="term" value="P:phosphorelay signal transduction system"/>
    <property type="evidence" value="ECO:0007669"/>
    <property type="project" value="InterPro"/>
</dbReference>
<feature type="domain" description="Sigma-54 factor interaction" evidence="6">
    <location>
        <begin position="143"/>
        <end position="195"/>
    </location>
</feature>
<evidence type="ECO:0000256" key="3">
    <source>
        <dbReference type="ARBA" id="ARBA00022840"/>
    </source>
</evidence>
<dbReference type="InterPro" id="IPR027417">
    <property type="entry name" value="P-loop_NTPase"/>
</dbReference>
<keyword evidence="2" id="KW-0547">Nucleotide-binding</keyword>
<evidence type="ECO:0000313" key="8">
    <source>
        <dbReference type="EMBL" id="GAG09153.1"/>
    </source>
</evidence>
<protein>
    <recommendedName>
        <fullName evidence="9">Response regulatory domain-containing protein</fullName>
    </recommendedName>
</protein>
<evidence type="ECO:0000256" key="1">
    <source>
        <dbReference type="ARBA" id="ARBA00022553"/>
    </source>
</evidence>
<dbReference type="GO" id="GO:0006355">
    <property type="term" value="P:regulation of DNA-templated transcription"/>
    <property type="evidence" value="ECO:0007669"/>
    <property type="project" value="InterPro"/>
</dbReference>
<dbReference type="Gene3D" id="3.40.50.300">
    <property type="entry name" value="P-loop containing nucleotide triphosphate hydrolases"/>
    <property type="match status" value="1"/>
</dbReference>
<evidence type="ECO:0000259" key="6">
    <source>
        <dbReference type="PROSITE" id="PS50045"/>
    </source>
</evidence>
<dbReference type="GO" id="GO:0005524">
    <property type="term" value="F:ATP binding"/>
    <property type="evidence" value="ECO:0007669"/>
    <property type="project" value="UniProtKB-KW"/>
</dbReference>
<dbReference type="Pfam" id="PF00072">
    <property type="entry name" value="Response_reg"/>
    <property type="match status" value="1"/>
</dbReference>
<comment type="caution">
    <text evidence="8">The sequence shown here is derived from an EMBL/GenBank/DDBJ whole genome shotgun (WGS) entry which is preliminary data.</text>
</comment>
<keyword evidence="4" id="KW-0805">Transcription regulation</keyword>
<dbReference type="EMBL" id="BARS01024546">
    <property type="protein sequence ID" value="GAG09153.1"/>
    <property type="molecule type" value="Genomic_DNA"/>
</dbReference>
<keyword evidence="5" id="KW-0804">Transcription</keyword>
<dbReference type="PROSITE" id="PS00675">
    <property type="entry name" value="SIGMA54_INTERACT_1"/>
    <property type="match status" value="1"/>
</dbReference>
<feature type="domain" description="Response regulatory" evidence="7">
    <location>
        <begin position="4"/>
        <end position="118"/>
    </location>
</feature>
<keyword evidence="3" id="KW-0067">ATP-binding</keyword>
<organism evidence="8">
    <name type="scientific">marine sediment metagenome</name>
    <dbReference type="NCBI Taxonomy" id="412755"/>
    <lineage>
        <taxon>unclassified sequences</taxon>
        <taxon>metagenomes</taxon>
        <taxon>ecological metagenomes</taxon>
    </lineage>
</organism>
<keyword evidence="1" id="KW-0597">Phosphoprotein</keyword>
<evidence type="ECO:0000256" key="5">
    <source>
        <dbReference type="ARBA" id="ARBA00023163"/>
    </source>
</evidence>
<dbReference type="PROSITE" id="PS50110">
    <property type="entry name" value="RESPONSE_REGULATORY"/>
    <property type="match status" value="1"/>
</dbReference>
<dbReference type="Pfam" id="PF00158">
    <property type="entry name" value="Sigma54_activat"/>
    <property type="match status" value="1"/>
</dbReference>
<dbReference type="SUPFAM" id="SSF52172">
    <property type="entry name" value="CheY-like"/>
    <property type="match status" value="1"/>
</dbReference>
<evidence type="ECO:0000256" key="4">
    <source>
        <dbReference type="ARBA" id="ARBA00023015"/>
    </source>
</evidence>
<dbReference type="InterPro" id="IPR002078">
    <property type="entry name" value="Sigma_54_int"/>
</dbReference>
<dbReference type="FunFam" id="3.40.50.2300:FF:000018">
    <property type="entry name" value="DNA-binding transcriptional regulator NtrC"/>
    <property type="match status" value="1"/>
</dbReference>
<sequence>MTIRVLIVEDEKLIRWSLHQKFEARGYQVTDAETGQEGLEALDADIYDLIMLDYKLPDMTGLDVLRKLRETDSDVVVIMMTAFSSIESAVDAIKLGAYDYVAKPFDMDQLLRTADKALETTKLRREVRELRRHIQHEYGVDRIIGRHPSMLEMFEVIDRVARSGASTVFLRGDSGTGKDLVARVIHYNSDRAPRP</sequence>
<feature type="non-terminal residue" evidence="8">
    <location>
        <position position="195"/>
    </location>
</feature>